<dbReference type="AlphaFoldDB" id="A0A940PRT1"/>
<proteinExistence type="predicted"/>
<dbReference type="Gene3D" id="3.40.960.10">
    <property type="entry name" value="VSR Endonuclease"/>
    <property type="match status" value="1"/>
</dbReference>
<evidence type="ECO:0000313" key="2">
    <source>
        <dbReference type="Proteomes" id="UP000675163"/>
    </source>
</evidence>
<accession>A0A940PRT1</accession>
<sequence>MARRITPEEWIAKAIARHGDLYDYSKSVYLGSMLKVIIICRVHGEFTQRPQNHVNRGQGCVRCAGLYRPTTEEWIVQARGVRGEMFDYSKVVYINVDSPVTIICRVHGEFNQTPWVHLHCTHGCPRCGVDAMAQASRLGNDEFVSRAREVHGNMYDYSKVMYQGLGYSVTIICSEHGEFSQNAGNHLGGHACARCAGLYNWSTPEWIAVVREVHGDLYDYSETVYVNSTTMVTIICREHGAFRQVAKDHVKGVGCARCGGGIPHSSDEWIVRARITHGNRYDYSLVIYVNQATNVIIICRKHGKFSQNPRGHAEEGSGCKRCSVSRGEYRVAEALENLGIEFEQEWAFETRKDAGRRRFDFLLPERRVLIEFDGAQHFRPVFWNHSITVEQAEVAFEKVKHSDGLKNDWAKANGYHLLRVSDLETVEDDVLSFIAALERQELHVS</sequence>
<dbReference type="RefSeq" id="WP_209704139.1">
    <property type="nucleotide sequence ID" value="NZ_JAFIDA010000001.1"/>
</dbReference>
<keyword evidence="1" id="KW-0540">Nuclease</keyword>
<dbReference type="Proteomes" id="UP000675163">
    <property type="component" value="Unassembled WGS sequence"/>
</dbReference>
<keyword evidence="1" id="KW-0378">Hydrolase</keyword>
<comment type="caution">
    <text evidence="1">The sequence shown here is derived from an EMBL/GenBank/DDBJ whole genome shotgun (WGS) entry which is preliminary data.</text>
</comment>
<evidence type="ECO:0000313" key="1">
    <source>
        <dbReference type="EMBL" id="MBP1325055.1"/>
    </source>
</evidence>
<name>A0A940PRT1_9MICO</name>
<organism evidence="1 2">
    <name type="scientific">Leucobacter exalbidus</name>
    <dbReference type="NCBI Taxonomy" id="662960"/>
    <lineage>
        <taxon>Bacteria</taxon>
        <taxon>Bacillati</taxon>
        <taxon>Actinomycetota</taxon>
        <taxon>Actinomycetes</taxon>
        <taxon>Micrococcales</taxon>
        <taxon>Microbacteriaceae</taxon>
        <taxon>Leucobacter</taxon>
    </lineage>
</organism>
<dbReference type="GO" id="GO:0004519">
    <property type="term" value="F:endonuclease activity"/>
    <property type="evidence" value="ECO:0007669"/>
    <property type="project" value="UniProtKB-KW"/>
</dbReference>
<reference evidence="1" key="1">
    <citation type="submission" date="2021-02" db="EMBL/GenBank/DDBJ databases">
        <title>Sequencing the genomes of 1000 actinobacteria strains.</title>
        <authorList>
            <person name="Klenk H.-P."/>
        </authorList>
    </citation>
    <scope>NUCLEOTIDE SEQUENCE</scope>
    <source>
        <strain evidence="1">DSM 22850</strain>
    </source>
</reference>
<dbReference type="EMBL" id="JAFIDA010000001">
    <property type="protein sequence ID" value="MBP1325055.1"/>
    <property type="molecule type" value="Genomic_DNA"/>
</dbReference>
<protein>
    <submittedName>
        <fullName evidence="1">Very-short-patch-repair endonuclease</fullName>
    </submittedName>
</protein>
<keyword evidence="2" id="KW-1185">Reference proteome</keyword>
<gene>
    <name evidence="1" type="ORF">JOF28_000287</name>
</gene>
<keyword evidence="1" id="KW-0255">Endonuclease</keyword>